<evidence type="ECO:0000313" key="11">
    <source>
        <dbReference type="Proteomes" id="UP000295399"/>
    </source>
</evidence>
<comment type="subcellular location">
    <subcellularLocation>
        <location evidence="1">Cell inner membrane</location>
        <topology evidence="1">Single-pass membrane protein</topology>
    </subcellularLocation>
</comment>
<evidence type="ECO:0000256" key="6">
    <source>
        <dbReference type="ARBA" id="ARBA00022692"/>
    </source>
</evidence>
<keyword evidence="9" id="KW-0472">Membrane</keyword>
<evidence type="ECO:0000256" key="2">
    <source>
        <dbReference type="ARBA" id="ARBA00010637"/>
    </source>
</evidence>
<evidence type="ECO:0000313" key="10">
    <source>
        <dbReference type="EMBL" id="TCP38375.1"/>
    </source>
</evidence>
<dbReference type="OrthoDB" id="7632029at2"/>
<dbReference type="EMBL" id="SLXO01000001">
    <property type="protein sequence ID" value="TCP38375.1"/>
    <property type="molecule type" value="Genomic_DNA"/>
</dbReference>
<keyword evidence="5" id="KW-0997">Cell inner membrane</keyword>
<dbReference type="RefSeq" id="WP_132706762.1">
    <property type="nucleotide sequence ID" value="NZ_JACIGF010000001.1"/>
</dbReference>
<accession>A0A4R2PVX8</accession>
<evidence type="ECO:0000256" key="8">
    <source>
        <dbReference type="ARBA" id="ARBA00022989"/>
    </source>
</evidence>
<reference evidence="10 11" key="1">
    <citation type="submission" date="2019-03" db="EMBL/GenBank/DDBJ databases">
        <title>Genomic Encyclopedia of Type Strains, Phase IV (KMG-IV): sequencing the most valuable type-strain genomes for metagenomic binning, comparative biology and taxonomic classification.</title>
        <authorList>
            <person name="Goeker M."/>
        </authorList>
    </citation>
    <scope>NUCLEOTIDE SEQUENCE [LARGE SCALE GENOMIC DNA]</scope>
    <source>
        <strain evidence="10 11">DSM 2132</strain>
    </source>
</reference>
<dbReference type="InterPro" id="IPR007690">
    <property type="entry name" value="T2SS_GspM"/>
</dbReference>
<dbReference type="GO" id="GO:0015627">
    <property type="term" value="C:type II protein secretion system complex"/>
    <property type="evidence" value="ECO:0007669"/>
    <property type="project" value="InterPro"/>
</dbReference>
<keyword evidence="11" id="KW-1185">Reference proteome</keyword>
<name>A0A4R2PVX8_RHOSA</name>
<keyword evidence="4" id="KW-1003">Cell membrane</keyword>
<evidence type="ECO:0000256" key="7">
    <source>
        <dbReference type="ARBA" id="ARBA00022927"/>
    </source>
</evidence>
<dbReference type="Pfam" id="PF04612">
    <property type="entry name" value="T2SSM"/>
    <property type="match status" value="1"/>
</dbReference>
<evidence type="ECO:0000256" key="5">
    <source>
        <dbReference type="ARBA" id="ARBA00022519"/>
    </source>
</evidence>
<dbReference type="GO" id="GO:0015628">
    <property type="term" value="P:protein secretion by the type II secretion system"/>
    <property type="evidence" value="ECO:0007669"/>
    <property type="project" value="InterPro"/>
</dbReference>
<evidence type="ECO:0000256" key="9">
    <source>
        <dbReference type="ARBA" id="ARBA00023136"/>
    </source>
</evidence>
<gene>
    <name evidence="10" type="ORF">EV659_101276</name>
</gene>
<keyword evidence="3" id="KW-0813">Transport</keyword>
<dbReference type="InterPro" id="IPR023229">
    <property type="entry name" value="T2SS_M_periplasmic_sf"/>
</dbReference>
<dbReference type="InParanoid" id="A0A4R2PVX8"/>
<protein>
    <submittedName>
        <fullName evidence="10">Type II secretion system protein M (GspM)</fullName>
    </submittedName>
</protein>
<dbReference type="Gene3D" id="3.30.1360.100">
    <property type="entry name" value="General secretion pathway protein M, EpsM"/>
    <property type="match status" value="1"/>
</dbReference>
<organism evidence="10 11">
    <name type="scientific">Rhodothalassium salexigens DSM 2132</name>
    <dbReference type="NCBI Taxonomy" id="1188247"/>
    <lineage>
        <taxon>Bacteria</taxon>
        <taxon>Pseudomonadati</taxon>
        <taxon>Pseudomonadota</taxon>
        <taxon>Alphaproteobacteria</taxon>
        <taxon>Rhodothalassiales</taxon>
        <taxon>Rhodothalassiaceae</taxon>
        <taxon>Rhodothalassium</taxon>
    </lineage>
</organism>
<dbReference type="GO" id="GO:0005886">
    <property type="term" value="C:plasma membrane"/>
    <property type="evidence" value="ECO:0007669"/>
    <property type="project" value="UniProtKB-SubCell"/>
</dbReference>
<proteinExistence type="inferred from homology"/>
<keyword evidence="7" id="KW-0653">Protein transport</keyword>
<evidence type="ECO:0000256" key="4">
    <source>
        <dbReference type="ARBA" id="ARBA00022475"/>
    </source>
</evidence>
<comment type="caution">
    <text evidence="10">The sequence shown here is derived from an EMBL/GenBank/DDBJ whole genome shotgun (WGS) entry which is preliminary data.</text>
</comment>
<comment type="similarity">
    <text evidence="2">Belongs to the GSP M family.</text>
</comment>
<keyword evidence="8" id="KW-1133">Transmembrane helix</keyword>
<evidence type="ECO:0000256" key="3">
    <source>
        <dbReference type="ARBA" id="ARBA00022448"/>
    </source>
</evidence>
<sequence>MNGFWQDRSPRERGLIAVAAAILIVLAGQMLVYRPLMAARAEAAAAARAAAALLGAVEAGAAEARRLKAAGGGQAETGGDRPAAGQAPSVRQLANAAARRHGLRIARLRPDEAGGLTVWVDAVRAPTLHAWLVELFRDHGLVVRRATLTRADDGAMVAAQVQIARAGAVSDGTSGDRR</sequence>
<dbReference type="AlphaFoldDB" id="A0A4R2PVX8"/>
<evidence type="ECO:0000256" key="1">
    <source>
        <dbReference type="ARBA" id="ARBA00004377"/>
    </source>
</evidence>
<dbReference type="Proteomes" id="UP000295399">
    <property type="component" value="Unassembled WGS sequence"/>
</dbReference>
<keyword evidence="6" id="KW-0812">Transmembrane</keyword>
<dbReference type="SUPFAM" id="SSF103054">
    <property type="entry name" value="General secretion pathway protein M, EpsM"/>
    <property type="match status" value="1"/>
</dbReference>